<feature type="domain" description="CobQ/CobB/MinD/ParA nucleotide binding" evidence="2">
    <location>
        <begin position="53"/>
        <end position="102"/>
    </location>
</feature>
<keyword evidence="4" id="KW-1185">Reference proteome</keyword>
<dbReference type="KEGG" id="maer:DAI18_18005"/>
<dbReference type="SUPFAM" id="SSF52540">
    <property type="entry name" value="P-loop containing nucleoside triphosphate hydrolases"/>
    <property type="match status" value="1"/>
</dbReference>
<gene>
    <name evidence="3" type="ORF">DAI18_18005</name>
</gene>
<dbReference type="InterPro" id="IPR027417">
    <property type="entry name" value="P-loop_NTPase"/>
</dbReference>
<name>A0A2S0PEB5_9NEIS</name>
<dbReference type="InterPro" id="IPR002586">
    <property type="entry name" value="CobQ/CobB/MinD/ParA_Nub-bd_dom"/>
</dbReference>
<dbReference type="Proteomes" id="UP000244173">
    <property type="component" value="Chromosome"/>
</dbReference>
<dbReference type="Gene3D" id="3.40.50.300">
    <property type="entry name" value="P-loop containing nucleotide triphosphate hydrolases"/>
    <property type="match status" value="1"/>
</dbReference>
<reference evidence="3 4" key="1">
    <citation type="submission" date="2018-04" db="EMBL/GenBank/DDBJ databases">
        <title>Denitrifier Microvirgula.</title>
        <authorList>
            <person name="Anderson E."/>
            <person name="Jang J."/>
            <person name="Ishii S."/>
        </authorList>
    </citation>
    <scope>NUCLEOTIDE SEQUENCE [LARGE SCALE GENOMIC DNA]</scope>
    <source>
        <strain evidence="3 4">BE2.4</strain>
    </source>
</reference>
<evidence type="ECO:0000313" key="3">
    <source>
        <dbReference type="EMBL" id="AVY95724.1"/>
    </source>
</evidence>
<dbReference type="EMBL" id="CP028519">
    <property type="protein sequence ID" value="AVY95724.1"/>
    <property type="molecule type" value="Genomic_DNA"/>
</dbReference>
<protein>
    <submittedName>
        <fullName evidence="3">Conjugal transfer protein TraL</fullName>
    </submittedName>
</protein>
<organism evidence="3 4">
    <name type="scientific">Microvirgula aerodenitrificans</name>
    <dbReference type="NCBI Taxonomy" id="57480"/>
    <lineage>
        <taxon>Bacteria</taxon>
        <taxon>Pseudomonadati</taxon>
        <taxon>Pseudomonadota</taxon>
        <taxon>Betaproteobacteria</taxon>
        <taxon>Neisseriales</taxon>
        <taxon>Aquaspirillaceae</taxon>
        <taxon>Microvirgula</taxon>
    </lineage>
</organism>
<dbReference type="Pfam" id="PF01656">
    <property type="entry name" value="CbiA"/>
    <property type="match status" value="1"/>
</dbReference>
<feature type="compositionally biased region" description="Basic residues" evidence="1">
    <location>
        <begin position="1"/>
        <end position="23"/>
    </location>
</feature>
<accession>A0A2S0PEB5</accession>
<evidence type="ECO:0000259" key="2">
    <source>
        <dbReference type="Pfam" id="PF01656"/>
    </source>
</evidence>
<dbReference type="AlphaFoldDB" id="A0A2S0PEB5"/>
<evidence type="ECO:0000256" key="1">
    <source>
        <dbReference type="SAM" id="MobiDB-lite"/>
    </source>
</evidence>
<proteinExistence type="predicted"/>
<feature type="region of interest" description="Disordered" evidence="1">
    <location>
        <begin position="1"/>
        <end position="42"/>
    </location>
</feature>
<feature type="compositionally biased region" description="Polar residues" evidence="1">
    <location>
        <begin position="29"/>
        <end position="39"/>
    </location>
</feature>
<sequence>MRQHIPRRDWRHRRPPRLHRVHHPAALTGNATATRNPTGNPEDHPTMNKTVHMVMNGKGGCGKSLIASLLAQILAAQTPDLLCVDVDPTNRTLSRFAALNVHGLELLDATRQINPRQFDTLVEWLLDHSGDAVIDNGASGFVPLLAYLSRSGVLELLREHGVDVLLHVPIIGGESLDDTANGFTALMEETDADAVVWLNPFFGPVERAGKRFVDSPIYTDVAHRVRCVVNLQDWDRATYGQDLADMRAAGLTFAEALAPNSTLGAMPRHRLHKVWNDIAGQLAGIRLNHQGAAA</sequence>
<evidence type="ECO:0000313" key="4">
    <source>
        <dbReference type="Proteomes" id="UP000244173"/>
    </source>
</evidence>